<evidence type="ECO:0000256" key="1">
    <source>
        <dbReference type="PROSITE-ProRule" id="PRU00339"/>
    </source>
</evidence>
<dbReference type="KEGG" id="pmrn:116941350"/>
<evidence type="ECO:0000313" key="3">
    <source>
        <dbReference type="Proteomes" id="UP001318040"/>
    </source>
</evidence>
<reference evidence="3" key="2">
    <citation type="submission" date="2025-05" db="UniProtKB">
        <authorList>
            <consortium name="RefSeq"/>
        </authorList>
    </citation>
    <scope>NUCLEOTIDE SEQUENCE [LARGE SCALE GENOMIC DNA]</scope>
</reference>
<feature type="compositionally biased region" description="Acidic residues" evidence="2">
    <location>
        <begin position="126"/>
        <end position="145"/>
    </location>
</feature>
<name>A0AAJ7WSK7_PETMA</name>
<dbReference type="PANTHER" id="PTHR46014:SF1">
    <property type="entry name" value="TETRATRICOPEPTIDE REPEAT PROTEIN 1"/>
    <property type="match status" value="1"/>
</dbReference>
<feature type="region of interest" description="Disordered" evidence="2">
    <location>
        <begin position="113"/>
        <end position="156"/>
    </location>
</feature>
<dbReference type="Gene3D" id="1.25.40.10">
    <property type="entry name" value="Tetratricopeptide repeat domain"/>
    <property type="match status" value="1"/>
</dbReference>
<keyword evidence="1" id="KW-0802">TPR repeat</keyword>
<dbReference type="SMART" id="SM00028">
    <property type="entry name" value="TPR"/>
    <property type="match status" value="3"/>
</dbReference>
<reference evidence="4 5" key="1">
    <citation type="submission" date="2025-04" db="UniProtKB">
        <authorList>
            <consortium name="RefSeq"/>
        </authorList>
    </citation>
    <scope>IDENTIFICATION</scope>
    <source>
        <tissue evidence="4 5">Sperm</tissue>
    </source>
</reference>
<feature type="compositionally biased region" description="Basic and acidic residues" evidence="2">
    <location>
        <begin position="113"/>
        <end position="124"/>
    </location>
</feature>
<feature type="repeat" description="TPR" evidence="1">
    <location>
        <begin position="201"/>
        <end position="234"/>
    </location>
</feature>
<gene>
    <name evidence="4 5" type="primary">LOC116941350</name>
</gene>
<organism evidence="3 5">
    <name type="scientific">Petromyzon marinus</name>
    <name type="common">Sea lamprey</name>
    <dbReference type="NCBI Taxonomy" id="7757"/>
    <lineage>
        <taxon>Eukaryota</taxon>
        <taxon>Metazoa</taxon>
        <taxon>Chordata</taxon>
        <taxon>Craniata</taxon>
        <taxon>Vertebrata</taxon>
        <taxon>Cyclostomata</taxon>
        <taxon>Hyperoartia</taxon>
        <taxon>Petromyzontiformes</taxon>
        <taxon>Petromyzontidae</taxon>
        <taxon>Petromyzon</taxon>
    </lineage>
</organism>
<keyword evidence="3" id="KW-1185">Reference proteome</keyword>
<dbReference type="SUPFAM" id="SSF48452">
    <property type="entry name" value="TPR-like"/>
    <property type="match status" value="1"/>
</dbReference>
<dbReference type="InterPro" id="IPR011990">
    <property type="entry name" value="TPR-like_helical_dom_sf"/>
</dbReference>
<dbReference type="RefSeq" id="XP_032808282.1">
    <property type="nucleotide sequence ID" value="XM_032952391.1"/>
</dbReference>
<sequence>MEEYESDIQEEAFYDCSASLMEEENDSRDGAGRDKVLTEKAAVGVVPGGNEVDEVGAEEVGEGPVLLDSCLDDDSNHRDIMGATGSGGSLEKELCSDMFDKRGDEDVIKDVENSQERMKEKSEVVVEPDESGDLGEESDAESILEEELRLSDEEKERRRDEAMMLKESGNQLFKQAEYQQAADTYTRALKVCLRAYSSHRAVLYSNRAVAHQKMGNTEKAIQDCTKAVGLDPGYARARGRRAELYEASDKLDEALEDYRALLVLEPTHSAAREACARLPEQIHVRNEKMKEEMLGKLKDLGNLLLRPFGLSTQNFQFQQDPDTGSYSVNFNQNKNS</sequence>
<dbReference type="InterPro" id="IPR019734">
    <property type="entry name" value="TPR_rpt"/>
</dbReference>
<dbReference type="AlphaFoldDB" id="A0AAJ7WSK7"/>
<dbReference type="Proteomes" id="UP001318040">
    <property type="component" value="Chromosome 1"/>
</dbReference>
<evidence type="ECO:0000313" key="5">
    <source>
        <dbReference type="RefSeq" id="XP_032808282.1"/>
    </source>
</evidence>
<protein>
    <submittedName>
        <fullName evidence="4 5">Tetratricopeptide repeat protein 1-like</fullName>
    </submittedName>
</protein>
<dbReference type="RefSeq" id="XP_032808272.1">
    <property type="nucleotide sequence ID" value="XM_032952381.1"/>
</dbReference>
<evidence type="ECO:0000313" key="4">
    <source>
        <dbReference type="RefSeq" id="XP_032808272.1"/>
    </source>
</evidence>
<dbReference type="PROSITE" id="PS50005">
    <property type="entry name" value="TPR"/>
    <property type="match status" value="2"/>
</dbReference>
<proteinExistence type="predicted"/>
<dbReference type="Pfam" id="PF00515">
    <property type="entry name" value="TPR_1"/>
    <property type="match status" value="1"/>
</dbReference>
<dbReference type="InterPro" id="IPR052769">
    <property type="entry name" value="TPR_domain_protein"/>
</dbReference>
<dbReference type="GeneID" id="116941350"/>
<accession>A0AAJ7WSK7</accession>
<evidence type="ECO:0000256" key="2">
    <source>
        <dbReference type="SAM" id="MobiDB-lite"/>
    </source>
</evidence>
<dbReference type="PANTHER" id="PTHR46014">
    <property type="entry name" value="TETRATRICOPEPTIDE REPEAT PROTEIN 1"/>
    <property type="match status" value="1"/>
</dbReference>
<feature type="compositionally biased region" description="Basic and acidic residues" evidence="2">
    <location>
        <begin position="146"/>
        <end position="156"/>
    </location>
</feature>
<feature type="repeat" description="TPR" evidence="1">
    <location>
        <begin position="235"/>
        <end position="268"/>
    </location>
</feature>